<dbReference type="RefSeq" id="WP_330087630.1">
    <property type="nucleotide sequence ID" value="NZ_JAUGZK010000005.1"/>
</dbReference>
<evidence type="ECO:0000313" key="3">
    <source>
        <dbReference type="Proteomes" id="UP001339167"/>
    </source>
</evidence>
<name>A0ABU7JFL7_9GAMM</name>
<sequence length="130" mass="14140">MNKIIILLAAASCLVSVAQADPVQFGGEVQQEKLVALSSILAAPEHYLDQEVTVQGTIAAVCEKMHCWMRFETTEHQPAFRIKVRDGDMVFPVSAKGKTAYATGILQPWPGADSARYQLVPIAVLIETAE</sequence>
<evidence type="ECO:0000313" key="2">
    <source>
        <dbReference type="EMBL" id="MEE2024290.1"/>
    </source>
</evidence>
<comment type="caution">
    <text evidence="2">The sequence shown here is derived from an EMBL/GenBank/DDBJ whole genome shotgun (WGS) entry which is preliminary data.</text>
</comment>
<keyword evidence="1" id="KW-0732">Signal</keyword>
<dbReference type="EMBL" id="JAUGZK010000005">
    <property type="protein sequence ID" value="MEE2024290.1"/>
    <property type="molecule type" value="Genomic_DNA"/>
</dbReference>
<dbReference type="InterPro" id="IPR032577">
    <property type="entry name" value="DUF4920"/>
</dbReference>
<keyword evidence="3" id="KW-1185">Reference proteome</keyword>
<dbReference type="Pfam" id="PF16267">
    <property type="entry name" value="DUF4920"/>
    <property type="match status" value="1"/>
</dbReference>
<protein>
    <submittedName>
        <fullName evidence="2">DUF4920 domain-containing protein</fullName>
    </submittedName>
</protein>
<organism evidence="2 3">
    <name type="scientific">Alkalimonas mucilaginosa</name>
    <dbReference type="NCBI Taxonomy" id="3057676"/>
    <lineage>
        <taxon>Bacteria</taxon>
        <taxon>Pseudomonadati</taxon>
        <taxon>Pseudomonadota</taxon>
        <taxon>Gammaproteobacteria</taxon>
        <taxon>Alkalimonas</taxon>
    </lineage>
</organism>
<gene>
    <name evidence="2" type="ORF">QWF21_08520</name>
</gene>
<reference evidence="2 3" key="1">
    <citation type="submission" date="2023-06" db="EMBL/GenBank/DDBJ databases">
        <title>Alkalimonas sp., MEB004 an alkaliphilic bacterium isolated from Lonar Lake, India.</title>
        <authorList>
            <person name="Joshi A."/>
            <person name="Thite S."/>
        </authorList>
    </citation>
    <scope>NUCLEOTIDE SEQUENCE [LARGE SCALE GENOMIC DNA]</scope>
    <source>
        <strain evidence="2 3">MEB004</strain>
    </source>
</reference>
<feature type="signal peptide" evidence="1">
    <location>
        <begin position="1"/>
        <end position="20"/>
    </location>
</feature>
<proteinExistence type="predicted"/>
<feature type="chain" id="PRO_5047416883" evidence="1">
    <location>
        <begin position="21"/>
        <end position="130"/>
    </location>
</feature>
<evidence type="ECO:0000256" key="1">
    <source>
        <dbReference type="SAM" id="SignalP"/>
    </source>
</evidence>
<accession>A0ABU7JFL7</accession>
<dbReference type="Proteomes" id="UP001339167">
    <property type="component" value="Unassembled WGS sequence"/>
</dbReference>